<reference evidence="2" key="1">
    <citation type="submission" date="2013-12" db="EMBL/GenBank/DDBJ databases">
        <title>The Genome Sequence of Aphanomyces astaci APO3.</title>
        <authorList>
            <consortium name="The Broad Institute Genomics Platform"/>
            <person name="Russ C."/>
            <person name="Tyler B."/>
            <person name="van West P."/>
            <person name="Dieguez-Uribeondo J."/>
            <person name="Young S.K."/>
            <person name="Zeng Q."/>
            <person name="Gargeya S."/>
            <person name="Fitzgerald M."/>
            <person name="Abouelleil A."/>
            <person name="Alvarado L."/>
            <person name="Chapman S.B."/>
            <person name="Gainer-Dewar J."/>
            <person name="Goldberg J."/>
            <person name="Griggs A."/>
            <person name="Gujja S."/>
            <person name="Hansen M."/>
            <person name="Howarth C."/>
            <person name="Imamovic A."/>
            <person name="Ireland A."/>
            <person name="Larimer J."/>
            <person name="McCowan C."/>
            <person name="Murphy C."/>
            <person name="Pearson M."/>
            <person name="Poon T.W."/>
            <person name="Priest M."/>
            <person name="Roberts A."/>
            <person name="Saif S."/>
            <person name="Shea T."/>
            <person name="Sykes S."/>
            <person name="Wortman J."/>
            <person name="Nusbaum C."/>
            <person name="Birren B."/>
        </authorList>
    </citation>
    <scope>NUCLEOTIDE SEQUENCE [LARGE SCALE GENOMIC DNA]</scope>
    <source>
        <strain evidence="2">APO3</strain>
    </source>
</reference>
<dbReference type="VEuPathDB" id="FungiDB:H257_04155"/>
<protein>
    <submittedName>
        <fullName evidence="2">Uncharacterized protein</fullName>
    </submittedName>
</protein>
<feature type="region of interest" description="Disordered" evidence="1">
    <location>
        <begin position="117"/>
        <end position="170"/>
    </location>
</feature>
<feature type="region of interest" description="Disordered" evidence="1">
    <location>
        <begin position="1"/>
        <end position="73"/>
    </location>
</feature>
<organism evidence="2">
    <name type="scientific">Aphanomyces astaci</name>
    <name type="common">Crayfish plague agent</name>
    <dbReference type="NCBI Taxonomy" id="112090"/>
    <lineage>
        <taxon>Eukaryota</taxon>
        <taxon>Sar</taxon>
        <taxon>Stramenopiles</taxon>
        <taxon>Oomycota</taxon>
        <taxon>Saprolegniomycetes</taxon>
        <taxon>Saprolegniales</taxon>
        <taxon>Verrucalvaceae</taxon>
        <taxon>Aphanomyces</taxon>
    </lineage>
</organism>
<evidence type="ECO:0000256" key="1">
    <source>
        <dbReference type="SAM" id="MobiDB-lite"/>
    </source>
</evidence>
<feature type="compositionally biased region" description="Gly residues" evidence="1">
    <location>
        <begin position="141"/>
        <end position="151"/>
    </location>
</feature>
<gene>
    <name evidence="2" type="ORF">H257_04155</name>
</gene>
<name>W4GWY7_APHAT</name>
<evidence type="ECO:0000313" key="2">
    <source>
        <dbReference type="EMBL" id="ETV83428.1"/>
    </source>
</evidence>
<dbReference type="GeneID" id="20806151"/>
<proteinExistence type="predicted"/>
<dbReference type="AlphaFoldDB" id="W4GWY7"/>
<feature type="compositionally biased region" description="Acidic residues" evidence="1">
    <location>
        <begin position="24"/>
        <end position="39"/>
    </location>
</feature>
<dbReference type="EMBL" id="KI913120">
    <property type="protein sequence ID" value="ETV83428.1"/>
    <property type="molecule type" value="Genomic_DNA"/>
</dbReference>
<accession>W4GWY7</accession>
<feature type="compositionally biased region" description="Basic and acidic residues" evidence="1">
    <location>
        <begin position="117"/>
        <end position="131"/>
    </location>
</feature>
<sequence length="425" mass="46112">MLRLESRASECNVGRSKKRKASEIAEDADDADESVEETEAPAPQPRRRRTNVTDLGCGRSGSAQGRIRIGSQGAVKRERLGQCAEATGAALGTAAKNAKVAEVATAKRAEEAKAIAEAEEKASDEAAKEAAEASTKAASGGVVGTPAGDGGHPVAAGGEGKQEKASANEAVVRTEANVSKAKVVRRWWAGTSRGWTSVESEYVRDITRCLTVVNAFDETTGDTGRPTLPLSSGMQLARVSFHPFDKLKGVMLVWLERECLERWTVLCNDETLLEYIEAFLWTLVQQGSRRHGRLLLIAGRLVNSLSNFAGVLRQNHGRLDAWSIAVDRLSRKYALARLAHRTADPQLSIAIPRSRSRGQSTAPVRNLDDLYLFIEFIIDLVSESASEMKRKQTKVVPLVNLLSTTVDIIRLEEPLYGGTILNPVE</sequence>
<dbReference type="RefSeq" id="XP_009826858.1">
    <property type="nucleotide sequence ID" value="XM_009828556.1"/>
</dbReference>